<dbReference type="Pfam" id="PF00078">
    <property type="entry name" value="RVT_1"/>
    <property type="match status" value="1"/>
</dbReference>
<dbReference type="PANTHER" id="PTHR47027">
    <property type="entry name" value="REVERSE TRANSCRIPTASE DOMAIN-CONTAINING PROTEIN"/>
    <property type="match status" value="1"/>
</dbReference>
<dbReference type="EMBL" id="JAPEVG010001169">
    <property type="protein sequence ID" value="KAJ8453768.1"/>
    <property type="molecule type" value="Genomic_DNA"/>
</dbReference>
<keyword evidence="3" id="KW-1185">Reference proteome</keyword>
<gene>
    <name evidence="2" type="ORF">ONZ51_g13410</name>
</gene>
<name>A0AAD7X5Z1_9APHY</name>
<dbReference type="InterPro" id="IPR000477">
    <property type="entry name" value="RT_dom"/>
</dbReference>
<accession>A0AAD7X5Z1</accession>
<dbReference type="AlphaFoldDB" id="A0AAD7X5Z1"/>
<evidence type="ECO:0000313" key="3">
    <source>
        <dbReference type="Proteomes" id="UP001215151"/>
    </source>
</evidence>
<sequence length="503" mass="56274">MLYKRIRYVVRFKGAYSEFFRALAGILIGDPASPALWNLFFADFFLAPHADDVWLAGLHVPYLAQADDIILLSHSAAGLQVKLDALLSWCERNGLTINVLKSFVMVFGPLPAVRPHLSIRDTELPIVESTVYVGVTLTSTARNIFHAHRVAQAAKARKVANAALGLESYLGRIPPQVARTLYTARVDPHLVSACTIDLDVDAASLQPLKQVQLTFVRRVLRLPAQSSVLAPLLDLGLWPLRYRRCHLAIAYARYLLTSPAQVPRAAFQASVQLAVAGHPTWLTDLKHALAALPCPVRFDYPWATMSVDHVDELSRALQASLCAYVTEHVHTSRKLTVWQNALLPLVPASASPAALFTSAPYLVLADPEQRANMSRLLAGIPPYAIEYLRRLAVPVEWRICRLCRREGVIEDEQHVLFECPDPVLHTARHEMYAAIVATHPRWLRHRQRDNNWVFFGRALRDKDTVAMVADFVAVTFQRCYAVPVVHIVSDEHLRRVTGAGRDM</sequence>
<protein>
    <recommendedName>
        <fullName evidence="1">Reverse transcriptase domain-containing protein</fullName>
    </recommendedName>
</protein>
<dbReference type="PROSITE" id="PS50878">
    <property type="entry name" value="RT_POL"/>
    <property type="match status" value="1"/>
</dbReference>
<dbReference type="Proteomes" id="UP001215151">
    <property type="component" value="Unassembled WGS sequence"/>
</dbReference>
<evidence type="ECO:0000259" key="1">
    <source>
        <dbReference type="PROSITE" id="PS50878"/>
    </source>
</evidence>
<feature type="domain" description="Reverse transcriptase" evidence="1">
    <location>
        <begin position="1"/>
        <end position="137"/>
    </location>
</feature>
<organism evidence="2 3">
    <name type="scientific">Trametes cubensis</name>
    <dbReference type="NCBI Taxonomy" id="1111947"/>
    <lineage>
        <taxon>Eukaryota</taxon>
        <taxon>Fungi</taxon>
        <taxon>Dikarya</taxon>
        <taxon>Basidiomycota</taxon>
        <taxon>Agaricomycotina</taxon>
        <taxon>Agaricomycetes</taxon>
        <taxon>Polyporales</taxon>
        <taxon>Polyporaceae</taxon>
        <taxon>Trametes</taxon>
    </lineage>
</organism>
<reference evidence="2" key="1">
    <citation type="submission" date="2022-11" db="EMBL/GenBank/DDBJ databases">
        <title>Genome Sequence of Cubamyces cubensis.</title>
        <authorList>
            <person name="Buettner E."/>
        </authorList>
    </citation>
    <scope>NUCLEOTIDE SEQUENCE</scope>
    <source>
        <strain evidence="2">MPL-01</strain>
    </source>
</reference>
<dbReference type="PANTHER" id="PTHR47027:SF20">
    <property type="entry name" value="REVERSE TRANSCRIPTASE-LIKE PROTEIN WITH RNA-DIRECTED DNA POLYMERASE DOMAIN"/>
    <property type="match status" value="1"/>
</dbReference>
<comment type="caution">
    <text evidence="2">The sequence shown here is derived from an EMBL/GenBank/DDBJ whole genome shotgun (WGS) entry which is preliminary data.</text>
</comment>
<proteinExistence type="predicted"/>
<evidence type="ECO:0000313" key="2">
    <source>
        <dbReference type="EMBL" id="KAJ8453768.1"/>
    </source>
</evidence>